<dbReference type="PANTHER" id="PTHR43735">
    <property type="entry name" value="APOPTOSIS-INDUCING FACTOR 1"/>
    <property type="match status" value="1"/>
</dbReference>
<dbReference type="GO" id="GO:0050660">
    <property type="term" value="F:flavin adenine dinucleotide binding"/>
    <property type="evidence" value="ECO:0007669"/>
    <property type="project" value="TreeGrafter"/>
</dbReference>
<reference evidence="2 3" key="1">
    <citation type="journal article" date="2016" name="Genome Biol. Evol.">
        <title>Draft genome sequence of an aflatoxigenic Aspergillus species, A. bombycis.</title>
        <authorList>
            <person name="Moore G.G."/>
            <person name="Mack B.M."/>
            <person name="Beltz S.B."/>
            <person name="Gilbert M.K."/>
        </authorList>
    </citation>
    <scope>NUCLEOTIDE SEQUENCE [LARGE SCALE GENOMIC DNA]</scope>
    <source>
        <strain evidence="3">NRRL 26010</strain>
    </source>
</reference>
<dbReference type="PANTHER" id="PTHR43735:SF24">
    <property type="entry name" value="NUCLEOTIDE-DISULPHIDE OXIDOREDUCTASE AMID-LIKE, PUTATIVE (AFU_ORTHOLOGUE AFUA_1G17180)-RELATED"/>
    <property type="match status" value="1"/>
</dbReference>
<protein>
    <recommendedName>
        <fullName evidence="1">FAD/NAD(P)-binding domain-containing protein</fullName>
    </recommendedName>
</protein>
<dbReference type="InterPro" id="IPR036188">
    <property type="entry name" value="FAD/NAD-bd_sf"/>
</dbReference>
<keyword evidence="3" id="KW-1185">Reference proteome</keyword>
<dbReference type="RefSeq" id="XP_022390521.1">
    <property type="nucleotide sequence ID" value="XM_022532156.1"/>
</dbReference>
<dbReference type="GO" id="GO:0005737">
    <property type="term" value="C:cytoplasm"/>
    <property type="evidence" value="ECO:0007669"/>
    <property type="project" value="TreeGrafter"/>
</dbReference>
<dbReference type="Gene3D" id="3.50.50.60">
    <property type="entry name" value="FAD/NAD(P)-binding domain"/>
    <property type="match status" value="1"/>
</dbReference>
<dbReference type="EMBL" id="LYCR01000028">
    <property type="protein sequence ID" value="OGM46804.1"/>
    <property type="molecule type" value="Genomic_DNA"/>
</dbReference>
<dbReference type="SUPFAM" id="SSF51905">
    <property type="entry name" value="FAD/NAD(P)-binding domain"/>
    <property type="match status" value="2"/>
</dbReference>
<dbReference type="OrthoDB" id="202203at2759"/>
<dbReference type="Proteomes" id="UP000179179">
    <property type="component" value="Unassembled WGS sequence"/>
</dbReference>
<organism evidence="2 3">
    <name type="scientific">Aspergillus bombycis</name>
    <dbReference type="NCBI Taxonomy" id="109264"/>
    <lineage>
        <taxon>Eukaryota</taxon>
        <taxon>Fungi</taxon>
        <taxon>Dikarya</taxon>
        <taxon>Ascomycota</taxon>
        <taxon>Pezizomycotina</taxon>
        <taxon>Eurotiomycetes</taxon>
        <taxon>Eurotiomycetidae</taxon>
        <taxon>Eurotiales</taxon>
        <taxon>Aspergillaceae</taxon>
        <taxon>Aspergillus</taxon>
    </lineage>
</organism>
<dbReference type="InterPro" id="IPR023753">
    <property type="entry name" value="FAD/NAD-binding_dom"/>
</dbReference>
<evidence type="ECO:0000313" key="2">
    <source>
        <dbReference type="EMBL" id="OGM46804.1"/>
    </source>
</evidence>
<feature type="domain" description="FAD/NAD(P)-binding" evidence="1">
    <location>
        <begin position="16"/>
        <end position="344"/>
    </location>
</feature>
<sequence>MLGHLRMQSTTSRAPHVVVIGGSYAGLAAIQNMIRMIQARELLPSPIPQKAPEVLPTIKPKITLIDRRDGFFHTMGAPQALAVRGYAERAWKGYADCSSLKRAGVEFIQGQVASVDILHRVVKYQTLAGSPTEKSVNTEIHYDYLVAASGLNRPWPIVPFHHTKHAYLEDIEGQRTDLEQVKGAIVIVGGGAVGIETAAEIAQAYPRKRVILVHSRSDLLSSEPLPVDYKQQVWQLLCQANVEVQLERRVVGHVVVLENTKEQFDRLFLSTGEVLDAGKVIFCTAKPSPNTQFLPMDCLNELGFVKIKADLSLAVDIPNADFHLAIGDIAAWDGMKSVGAALFMGQCAAINVIGRMGIDTRSSVASNFVPAMLPSFPLIMNLAIGGNAATLGPDGLVTSGEGIHETFFGNDLGLKT</sequence>
<dbReference type="STRING" id="109264.A0A1F8A526"/>
<dbReference type="Gene3D" id="3.50.50.100">
    <property type="match status" value="1"/>
</dbReference>
<evidence type="ECO:0000313" key="3">
    <source>
        <dbReference type="Proteomes" id="UP000179179"/>
    </source>
</evidence>
<proteinExistence type="predicted"/>
<dbReference type="PRINTS" id="PR00368">
    <property type="entry name" value="FADPNR"/>
</dbReference>
<comment type="caution">
    <text evidence="2">The sequence shown here is derived from an EMBL/GenBank/DDBJ whole genome shotgun (WGS) entry which is preliminary data.</text>
</comment>
<gene>
    <name evidence="2" type="ORF">ABOM_005027</name>
</gene>
<dbReference type="GeneID" id="34448417"/>
<accession>A0A1F8A526</accession>
<dbReference type="GO" id="GO:0004174">
    <property type="term" value="F:electron-transferring-flavoprotein dehydrogenase activity"/>
    <property type="evidence" value="ECO:0007669"/>
    <property type="project" value="TreeGrafter"/>
</dbReference>
<dbReference type="Pfam" id="PF07992">
    <property type="entry name" value="Pyr_redox_2"/>
    <property type="match status" value="1"/>
</dbReference>
<name>A0A1F8A526_9EURO</name>
<dbReference type="AlphaFoldDB" id="A0A1F8A526"/>
<evidence type="ECO:0000259" key="1">
    <source>
        <dbReference type="Pfam" id="PF07992"/>
    </source>
</evidence>